<dbReference type="AlphaFoldDB" id="A0A2T6FXC1"/>
<evidence type="ECO:0000256" key="1">
    <source>
        <dbReference type="SAM" id="MobiDB-lite"/>
    </source>
</evidence>
<dbReference type="PROSITE" id="PS51257">
    <property type="entry name" value="PROKAR_LIPOPROTEIN"/>
    <property type="match status" value="1"/>
</dbReference>
<evidence type="ECO:0000313" key="3">
    <source>
        <dbReference type="Proteomes" id="UP000244184"/>
    </source>
</evidence>
<dbReference type="Proteomes" id="UP000244184">
    <property type="component" value="Unassembled WGS sequence"/>
</dbReference>
<feature type="compositionally biased region" description="Low complexity" evidence="1">
    <location>
        <begin position="34"/>
        <end position="60"/>
    </location>
</feature>
<dbReference type="Gene3D" id="2.130.10.130">
    <property type="entry name" value="Integrin alpha, N-terminal"/>
    <property type="match status" value="1"/>
</dbReference>
<dbReference type="SUPFAM" id="SSF69318">
    <property type="entry name" value="Integrin alpha N-terminal domain"/>
    <property type="match status" value="1"/>
</dbReference>
<protein>
    <submittedName>
        <fullName evidence="2">Uncharacterized protein</fullName>
    </submittedName>
</protein>
<dbReference type="InterPro" id="IPR028994">
    <property type="entry name" value="Integrin_alpha_N"/>
</dbReference>
<name>A0A2T6FXC1_9BACL</name>
<reference evidence="2 3" key="1">
    <citation type="submission" date="2018-03" db="EMBL/GenBank/DDBJ databases">
        <title>Genome sequence of Paenibacillus elgii strain AC13 an antimicrobial compound producing bacteria.</title>
        <authorList>
            <person name="Kurokawa A.S."/>
            <person name="Araujo J.F."/>
            <person name="Costa R.A."/>
            <person name="Ortega D.B."/>
            <person name="Pires A.S."/>
            <person name="Pappas G.J.Jr."/>
            <person name="Franco O.L."/>
            <person name="Barreto C."/>
            <person name="Magalhaes B.S."/>
            <person name="Kruger R.H."/>
        </authorList>
    </citation>
    <scope>NUCLEOTIDE SEQUENCE [LARGE SCALE GENOMIC DNA]</scope>
    <source>
        <strain evidence="2 3">AC13</strain>
    </source>
</reference>
<accession>A0A2T6FXC1</accession>
<proteinExistence type="predicted"/>
<feature type="region of interest" description="Disordered" evidence="1">
    <location>
        <begin position="19"/>
        <end position="61"/>
    </location>
</feature>
<comment type="caution">
    <text evidence="2">The sequence shown here is derived from an EMBL/GenBank/DDBJ whole genome shotgun (WGS) entry which is preliminary data.</text>
</comment>
<sequence>MRLLAICILLMVLTGCNPSGQQSQLDEPAKASDSKSPPSGSAAPAPSAASPGVSSQAAPANDGAPLEEIADQLFQVELESWGKVRFVSAKRANADGRKELVLSLKDAEGHTLYTFPQPKLAASWNFESVKAVSFKDVDGDGKKDVIVLADYVTGKGSGGSVAITAPSIFIQKAKSFVSDVEIDNRLNASGKISTVGDVEAFFKAKAKTDAAQTPTDTDSNTTLEKVNRNLCSRVAASNMSEDEIVQTYEDEYAKNELDRSEHGQDEMYRYIGECFQQETDKLLASNSKLKTQTDAIHQTVNEAMSELSSIDYIRNGGGTMWIHGGYRAIGLYGYRMNVYAKMKLSDPKSASKKYDALVEKLDSNLDKLKEQGVQGLEELMDTNRVKEAQKGFDSDFPKLNTALQKFKELTSDKDEASLYLLELLTKRVGASIDEQRSMR</sequence>
<gene>
    <name evidence="2" type="ORF">C8Z91_24495</name>
</gene>
<dbReference type="RefSeq" id="WP_108533606.1">
    <property type="nucleotide sequence ID" value="NZ_PYHP01000069.1"/>
</dbReference>
<evidence type="ECO:0000313" key="2">
    <source>
        <dbReference type="EMBL" id="PUA36554.1"/>
    </source>
</evidence>
<organism evidence="2 3">
    <name type="scientific">Paenibacillus elgii</name>
    <dbReference type="NCBI Taxonomy" id="189691"/>
    <lineage>
        <taxon>Bacteria</taxon>
        <taxon>Bacillati</taxon>
        <taxon>Bacillota</taxon>
        <taxon>Bacilli</taxon>
        <taxon>Bacillales</taxon>
        <taxon>Paenibacillaceae</taxon>
        <taxon>Paenibacillus</taxon>
    </lineage>
</organism>
<dbReference type="EMBL" id="PYHP01000069">
    <property type="protein sequence ID" value="PUA36554.1"/>
    <property type="molecule type" value="Genomic_DNA"/>
</dbReference>